<keyword evidence="2" id="KW-1185">Reference proteome</keyword>
<sequence length="109" mass="12203">MDRLFVPVVEQVFTEIDRKNEELLAARASDDPEVRASVRGRRPTGPVTEQRIRATLRTVLASAQREHVVTCNAAELAKLGSGSMRGWQPSGRLRVGVDRQWADLHRSGR</sequence>
<gene>
    <name evidence="1" type="ORF">B0I32_109154</name>
</gene>
<dbReference type="AlphaFoldDB" id="A0A2T0MYE5"/>
<evidence type="ECO:0000313" key="1">
    <source>
        <dbReference type="EMBL" id="PRX64226.1"/>
    </source>
</evidence>
<dbReference type="Proteomes" id="UP000238312">
    <property type="component" value="Unassembled WGS sequence"/>
</dbReference>
<evidence type="ECO:0000313" key="2">
    <source>
        <dbReference type="Proteomes" id="UP000238312"/>
    </source>
</evidence>
<accession>A0A2T0MYE5</accession>
<comment type="caution">
    <text evidence="1">The sequence shown here is derived from an EMBL/GenBank/DDBJ whole genome shotgun (WGS) entry which is preliminary data.</text>
</comment>
<protein>
    <submittedName>
        <fullName evidence="1">Uncharacterized protein</fullName>
    </submittedName>
</protein>
<proteinExistence type="predicted"/>
<organism evidence="1 2">
    <name type="scientific">Nonomuraea fuscirosea</name>
    <dbReference type="NCBI Taxonomy" id="1291556"/>
    <lineage>
        <taxon>Bacteria</taxon>
        <taxon>Bacillati</taxon>
        <taxon>Actinomycetota</taxon>
        <taxon>Actinomycetes</taxon>
        <taxon>Streptosporangiales</taxon>
        <taxon>Streptosporangiaceae</taxon>
        <taxon>Nonomuraea</taxon>
    </lineage>
</organism>
<reference evidence="1 2" key="1">
    <citation type="submission" date="2018-03" db="EMBL/GenBank/DDBJ databases">
        <title>Genomic Encyclopedia of Type Strains, Phase III (KMG-III): the genomes of soil and plant-associated and newly described type strains.</title>
        <authorList>
            <person name="Whitman W."/>
        </authorList>
    </citation>
    <scope>NUCLEOTIDE SEQUENCE [LARGE SCALE GENOMIC DNA]</scope>
    <source>
        <strain evidence="1 2">CGMCC 4.7104</strain>
    </source>
</reference>
<dbReference type="EMBL" id="PVNG01000009">
    <property type="protein sequence ID" value="PRX64226.1"/>
    <property type="molecule type" value="Genomic_DNA"/>
</dbReference>
<name>A0A2T0MYE5_9ACTN</name>